<dbReference type="AlphaFoldDB" id="A0A5B6VIV9"/>
<reference evidence="2" key="1">
    <citation type="journal article" date="2019" name="Plant Biotechnol. J.">
        <title>Genome sequencing of the Australian wild diploid species Gossypium australe highlights disease resistance and delayed gland morphogenesis.</title>
        <authorList>
            <person name="Cai Y."/>
            <person name="Cai X."/>
            <person name="Wang Q."/>
            <person name="Wang P."/>
            <person name="Zhang Y."/>
            <person name="Cai C."/>
            <person name="Xu Y."/>
            <person name="Wang K."/>
            <person name="Zhou Z."/>
            <person name="Wang C."/>
            <person name="Geng S."/>
            <person name="Li B."/>
            <person name="Dong Q."/>
            <person name="Hou Y."/>
            <person name="Wang H."/>
            <person name="Ai P."/>
            <person name="Liu Z."/>
            <person name="Yi F."/>
            <person name="Sun M."/>
            <person name="An G."/>
            <person name="Cheng J."/>
            <person name="Zhang Y."/>
            <person name="Shi Q."/>
            <person name="Xie Y."/>
            <person name="Shi X."/>
            <person name="Chang Y."/>
            <person name="Huang F."/>
            <person name="Chen Y."/>
            <person name="Hong S."/>
            <person name="Mi L."/>
            <person name="Sun Q."/>
            <person name="Zhang L."/>
            <person name="Zhou B."/>
            <person name="Peng R."/>
            <person name="Zhang X."/>
            <person name="Liu F."/>
        </authorList>
    </citation>
    <scope>NUCLEOTIDE SEQUENCE [LARGE SCALE GENOMIC DNA]</scope>
    <source>
        <strain evidence="2">cv. PA1801</strain>
    </source>
</reference>
<dbReference type="PANTHER" id="PTHR33710:SF62">
    <property type="entry name" value="DUF4283 DOMAIN PROTEIN"/>
    <property type="match status" value="1"/>
</dbReference>
<dbReference type="OrthoDB" id="1751786at2759"/>
<organism evidence="1 2">
    <name type="scientific">Gossypium australe</name>
    <dbReference type="NCBI Taxonomy" id="47621"/>
    <lineage>
        <taxon>Eukaryota</taxon>
        <taxon>Viridiplantae</taxon>
        <taxon>Streptophyta</taxon>
        <taxon>Embryophyta</taxon>
        <taxon>Tracheophyta</taxon>
        <taxon>Spermatophyta</taxon>
        <taxon>Magnoliopsida</taxon>
        <taxon>eudicotyledons</taxon>
        <taxon>Gunneridae</taxon>
        <taxon>Pentapetalae</taxon>
        <taxon>rosids</taxon>
        <taxon>malvids</taxon>
        <taxon>Malvales</taxon>
        <taxon>Malvaceae</taxon>
        <taxon>Malvoideae</taxon>
        <taxon>Gossypium</taxon>
    </lineage>
</organism>
<evidence type="ECO:0000313" key="2">
    <source>
        <dbReference type="Proteomes" id="UP000325315"/>
    </source>
</evidence>
<evidence type="ECO:0000313" key="1">
    <source>
        <dbReference type="EMBL" id="KAA3469160.1"/>
    </source>
</evidence>
<dbReference type="SUPFAM" id="SSF56219">
    <property type="entry name" value="DNase I-like"/>
    <property type="match status" value="1"/>
</dbReference>
<accession>A0A5B6VIV9</accession>
<proteinExistence type="predicted"/>
<keyword evidence="1" id="KW-0695">RNA-directed DNA polymerase</keyword>
<dbReference type="Gene3D" id="3.60.10.10">
    <property type="entry name" value="Endonuclease/exonuclease/phosphatase"/>
    <property type="match status" value="1"/>
</dbReference>
<gene>
    <name evidence="1" type="ORF">EPI10_014977</name>
</gene>
<name>A0A5B6VIV9_9ROSI</name>
<dbReference type="Proteomes" id="UP000325315">
    <property type="component" value="Unassembled WGS sequence"/>
</dbReference>
<dbReference type="PANTHER" id="PTHR33710">
    <property type="entry name" value="BNAC02G09200D PROTEIN"/>
    <property type="match status" value="1"/>
</dbReference>
<dbReference type="EMBL" id="SMMG02000006">
    <property type="protein sequence ID" value="KAA3469160.1"/>
    <property type="molecule type" value="Genomic_DNA"/>
</dbReference>
<dbReference type="InterPro" id="IPR036691">
    <property type="entry name" value="Endo/exonu/phosph_ase_sf"/>
</dbReference>
<keyword evidence="1" id="KW-0548">Nucleotidyltransferase</keyword>
<protein>
    <submittedName>
        <fullName evidence="1">Reverse transcriptase</fullName>
    </submittedName>
</protein>
<keyword evidence="1" id="KW-0808">Transferase</keyword>
<comment type="caution">
    <text evidence="1">The sequence shown here is derived from an EMBL/GenBank/DDBJ whole genome shotgun (WGS) entry which is preliminary data.</text>
</comment>
<dbReference type="GO" id="GO:0003964">
    <property type="term" value="F:RNA-directed DNA polymerase activity"/>
    <property type="evidence" value="ECO:0007669"/>
    <property type="project" value="UniProtKB-KW"/>
</dbReference>
<sequence>MDVGYSGNWFTWERGNFPETNIQECLDRGVANENWISMFPEASIHHLVHSFSDHCPLLVTTKRDDNWRIGKTFKFEAWWVLEDSFDDEVKFIWEMSTGDLLQKLESLKKGLERWVVRICQTRKRRNEVLSSKLSELMEAKRDDNNLAELIDAKI</sequence>
<keyword evidence="2" id="KW-1185">Reference proteome</keyword>